<evidence type="ECO:0000313" key="3">
    <source>
        <dbReference type="Proteomes" id="UP001321305"/>
    </source>
</evidence>
<proteinExistence type="predicted"/>
<dbReference type="InterPro" id="IPR021345">
    <property type="entry name" value="DUF2961"/>
</dbReference>
<name>A0ABZ2EKQ1_9BACT</name>
<dbReference type="Gene3D" id="2.60.120.1390">
    <property type="match status" value="1"/>
</dbReference>
<gene>
    <name evidence="2" type="ORF">PIECOFPK_01784</name>
</gene>
<dbReference type="Pfam" id="PF11175">
    <property type="entry name" value="DUF2961"/>
    <property type="match status" value="1"/>
</dbReference>
<evidence type="ECO:0000313" key="2">
    <source>
        <dbReference type="EMBL" id="WWC84052.1"/>
    </source>
</evidence>
<evidence type="ECO:0008006" key="4">
    <source>
        <dbReference type="Google" id="ProtNLM"/>
    </source>
</evidence>
<keyword evidence="3" id="KW-1185">Reference proteome</keyword>
<accession>A0ABZ2EKQ1</accession>
<reference evidence="3" key="1">
    <citation type="submission" date="2024-01" db="EMBL/GenBank/DDBJ databases">
        <title>Mycovorax composti gen. nov. sp. nov., a member of the family Chitinophagaceae isolated from button mushroom compost.</title>
        <authorList>
            <person name="Thai M."/>
            <person name="Bell T.L."/>
            <person name="Kertesz M.A."/>
        </authorList>
    </citation>
    <scope>NUCLEOTIDE SEQUENCE [LARGE SCALE GENOMIC DNA]</scope>
    <source>
        <strain evidence="3">C216</strain>
    </source>
</reference>
<dbReference type="EMBL" id="CP144143">
    <property type="protein sequence ID" value="WWC84052.1"/>
    <property type="molecule type" value="Genomic_DNA"/>
</dbReference>
<organism evidence="2 3">
    <name type="scientific">Mycovorax composti</name>
    <dbReference type="NCBI Taxonomy" id="2962693"/>
    <lineage>
        <taxon>Bacteria</taxon>
        <taxon>Pseudomonadati</taxon>
        <taxon>Bacteroidota</taxon>
        <taxon>Chitinophagia</taxon>
        <taxon>Chitinophagales</taxon>
        <taxon>Chitinophagaceae</taxon>
        <taxon>Mycovorax</taxon>
    </lineage>
</organism>
<evidence type="ECO:0000256" key="1">
    <source>
        <dbReference type="SAM" id="MobiDB-lite"/>
    </source>
</evidence>
<dbReference type="Proteomes" id="UP001321305">
    <property type="component" value="Chromosome"/>
</dbReference>
<protein>
    <recommendedName>
        <fullName evidence="4">DUF2961 domain-containing protein</fullName>
    </recommendedName>
</protein>
<sequence>MYFCLESIDMKKNLLLLLVIFATIAAKAQQGKFNGLDMNMGNLSKLSDAKTRSISPENFTGEKGRGGMADPAKDKGKRNVANAAHEARDLGVGWKVNPFIIIEPGETFTMADIQGPGAIQHIWMTPTGNLNFSILRVYYDDEKDPSVECPIGPFFASAWNEFSPLNSLAMTVNPGSAFNSYWKMPFRKRIRITMENIDSQPMRLYYQITYALTEVGEDEAYFHAQYRRSKPNMSSLHTIVDGIKGKGHYVGTYMGVGVNNNGWWGEGEIKFFMDGDKDYATIVGTGTEDYFCGSYNFENKRTRQYQEFSTPYAGLHQVIRPDGLYASQMRFGMYRWHIMDPIRFEKDLKVTIQDLGWRSGGRYLPQNSDIITVAYWYQTEPHNKFPKLPSADVLEVN</sequence>
<feature type="region of interest" description="Disordered" evidence="1">
    <location>
        <begin position="55"/>
        <end position="75"/>
    </location>
</feature>